<evidence type="ECO:0000256" key="6">
    <source>
        <dbReference type="ARBA" id="ARBA00023125"/>
    </source>
</evidence>
<evidence type="ECO:0000313" key="13">
    <source>
        <dbReference type="RefSeq" id="XP_032816398.1"/>
    </source>
</evidence>
<dbReference type="GO" id="GO:0008270">
    <property type="term" value="F:zinc ion binding"/>
    <property type="evidence" value="ECO:0007669"/>
    <property type="project" value="UniProtKB-KW"/>
</dbReference>
<evidence type="ECO:0000256" key="1">
    <source>
        <dbReference type="ARBA" id="ARBA00022723"/>
    </source>
</evidence>
<evidence type="ECO:0000256" key="3">
    <source>
        <dbReference type="ARBA" id="ARBA00022771"/>
    </source>
</evidence>
<feature type="region of interest" description="Disordered" evidence="10">
    <location>
        <begin position="1"/>
        <end position="22"/>
    </location>
</feature>
<reference evidence="13" key="1">
    <citation type="submission" date="2025-08" db="UniProtKB">
        <authorList>
            <consortium name="RefSeq"/>
        </authorList>
    </citation>
    <scope>IDENTIFICATION</scope>
    <source>
        <tissue evidence="13">Sperm</tissue>
    </source>
</reference>
<dbReference type="RefSeq" id="XP_032816398.1">
    <property type="nucleotide sequence ID" value="XM_032960507.1"/>
</dbReference>
<feature type="compositionally biased region" description="Polar residues" evidence="10">
    <location>
        <begin position="1"/>
        <end position="20"/>
    </location>
</feature>
<dbReference type="Pfam" id="PF19627">
    <property type="entry name" value="ADNP_N"/>
    <property type="match status" value="1"/>
</dbReference>
<evidence type="ECO:0000256" key="8">
    <source>
        <dbReference type="ARBA" id="ARBA00023163"/>
    </source>
</evidence>
<evidence type="ECO:0000256" key="2">
    <source>
        <dbReference type="ARBA" id="ARBA00022737"/>
    </source>
</evidence>
<dbReference type="PANTHER" id="PTHR15740">
    <property type="entry name" value="NEUROPROTECTIVE PEPTIDE-CONTAINING PROTEIN"/>
    <property type="match status" value="1"/>
</dbReference>
<organism evidence="12 13">
    <name type="scientific">Petromyzon marinus</name>
    <name type="common">Sea lamprey</name>
    <dbReference type="NCBI Taxonomy" id="7757"/>
    <lineage>
        <taxon>Eukaryota</taxon>
        <taxon>Metazoa</taxon>
        <taxon>Chordata</taxon>
        <taxon>Craniata</taxon>
        <taxon>Vertebrata</taxon>
        <taxon>Cyclostomata</taxon>
        <taxon>Hyperoartia</taxon>
        <taxon>Petromyzontiformes</taxon>
        <taxon>Petromyzontidae</taxon>
        <taxon>Petromyzon</taxon>
    </lineage>
</organism>
<evidence type="ECO:0000256" key="7">
    <source>
        <dbReference type="ARBA" id="ARBA00023155"/>
    </source>
</evidence>
<sequence length="135" mass="15373">MEQEQWQQLAHSPRASQDAMTSDMKTDLFQQQPAAGSSLQLPVSNLECLRKSRKTVKRILCDIGLEWCQTFVENQEDEELVTWNYQCTDWELLTEHEPPAKHKRKALASLPATTEQTSGTLAVKTKKTKTAGERL</sequence>
<keyword evidence="9" id="KW-0539">Nucleus</keyword>
<evidence type="ECO:0000259" key="11">
    <source>
        <dbReference type="Pfam" id="PF19627"/>
    </source>
</evidence>
<feature type="region of interest" description="Disordered" evidence="10">
    <location>
        <begin position="109"/>
        <end position="135"/>
    </location>
</feature>
<proteinExistence type="predicted"/>
<gene>
    <name evidence="13" type="primary">LOC116945873</name>
</gene>
<keyword evidence="1" id="KW-0479">Metal-binding</keyword>
<dbReference type="InterPro" id="IPR045762">
    <property type="entry name" value="ADNP_Znf"/>
</dbReference>
<dbReference type="Proteomes" id="UP001318040">
    <property type="component" value="Chromosome 25"/>
</dbReference>
<keyword evidence="7" id="KW-0371">Homeobox</keyword>
<evidence type="ECO:0000256" key="5">
    <source>
        <dbReference type="ARBA" id="ARBA00023015"/>
    </source>
</evidence>
<keyword evidence="4" id="KW-0862">Zinc</keyword>
<keyword evidence="3" id="KW-0863">Zinc-finger</keyword>
<evidence type="ECO:0000256" key="4">
    <source>
        <dbReference type="ARBA" id="ARBA00022833"/>
    </source>
</evidence>
<evidence type="ECO:0000256" key="10">
    <source>
        <dbReference type="SAM" id="MobiDB-lite"/>
    </source>
</evidence>
<name>A0AAJ7X1C4_PETMA</name>
<keyword evidence="8" id="KW-0804">Transcription</keyword>
<accession>A0AAJ7X1C4</accession>
<feature type="compositionally biased region" description="Polar residues" evidence="10">
    <location>
        <begin position="111"/>
        <end position="120"/>
    </location>
</feature>
<keyword evidence="5" id="KW-0805">Transcription regulation</keyword>
<feature type="domain" description="ADNP zinc finger" evidence="11">
    <location>
        <begin position="40"/>
        <end position="103"/>
    </location>
</feature>
<dbReference type="PANTHER" id="PTHR15740:SF2">
    <property type="entry name" value="ACTIVITY-DEPENDENT NEUROPROTECTOR HOMEOBOX PROTEIN 2"/>
    <property type="match status" value="1"/>
</dbReference>
<evidence type="ECO:0000256" key="9">
    <source>
        <dbReference type="ARBA" id="ARBA00023242"/>
    </source>
</evidence>
<dbReference type="AlphaFoldDB" id="A0AAJ7X1C4"/>
<evidence type="ECO:0000313" key="12">
    <source>
        <dbReference type="Proteomes" id="UP001318040"/>
    </source>
</evidence>
<dbReference type="GO" id="GO:0005634">
    <property type="term" value="C:nucleus"/>
    <property type="evidence" value="ECO:0007669"/>
    <property type="project" value="TreeGrafter"/>
</dbReference>
<keyword evidence="12" id="KW-1185">Reference proteome</keyword>
<dbReference type="InterPro" id="IPR038861">
    <property type="entry name" value="ADNP/ADNP2"/>
</dbReference>
<keyword evidence="6" id="KW-0238">DNA-binding</keyword>
<dbReference type="GO" id="GO:0010468">
    <property type="term" value="P:regulation of gene expression"/>
    <property type="evidence" value="ECO:0007669"/>
    <property type="project" value="TreeGrafter"/>
</dbReference>
<protein>
    <submittedName>
        <fullName evidence="13">Uncharacterized protein LOC116945873 isoform X4</fullName>
    </submittedName>
</protein>
<dbReference type="GO" id="GO:0003677">
    <property type="term" value="F:DNA binding"/>
    <property type="evidence" value="ECO:0007669"/>
    <property type="project" value="UniProtKB-KW"/>
</dbReference>
<keyword evidence="2" id="KW-0677">Repeat</keyword>